<comment type="caution">
    <text evidence="1">The sequence shown here is derived from an EMBL/GenBank/DDBJ whole genome shotgun (WGS) entry which is preliminary data.</text>
</comment>
<organism evidence="1">
    <name type="scientific">marine sediment metagenome</name>
    <dbReference type="NCBI Taxonomy" id="412755"/>
    <lineage>
        <taxon>unclassified sequences</taxon>
        <taxon>metagenomes</taxon>
        <taxon>ecological metagenomes</taxon>
    </lineage>
</organism>
<reference evidence="1" key="1">
    <citation type="journal article" date="2015" name="Nature">
        <title>Complex archaea that bridge the gap between prokaryotes and eukaryotes.</title>
        <authorList>
            <person name="Spang A."/>
            <person name="Saw J.H."/>
            <person name="Jorgensen S.L."/>
            <person name="Zaremba-Niedzwiedzka K."/>
            <person name="Martijn J."/>
            <person name="Lind A.E."/>
            <person name="van Eijk R."/>
            <person name="Schleper C."/>
            <person name="Guy L."/>
            <person name="Ettema T.J."/>
        </authorList>
    </citation>
    <scope>NUCLEOTIDE SEQUENCE</scope>
</reference>
<proteinExistence type="predicted"/>
<gene>
    <name evidence="1" type="ORF">LCGC14_1815370</name>
</gene>
<accession>A0A0F9JK72</accession>
<name>A0A0F9JK72_9ZZZZ</name>
<protein>
    <submittedName>
        <fullName evidence="1">Uncharacterized protein</fullName>
    </submittedName>
</protein>
<dbReference type="EMBL" id="LAZR01017699">
    <property type="protein sequence ID" value="KKL99347.1"/>
    <property type="molecule type" value="Genomic_DNA"/>
</dbReference>
<evidence type="ECO:0000313" key="1">
    <source>
        <dbReference type="EMBL" id="KKL99347.1"/>
    </source>
</evidence>
<dbReference type="AlphaFoldDB" id="A0A0F9JK72"/>
<sequence length="88" mass="10437">MPFVLSESDKRYNKRLVEDFLYELTELNNKYGVCIKSCGCCDSMWIEKMKPDTKVIEYLYCPEEDTPYDDRIADDIYPKETEEKDATN</sequence>